<comment type="caution">
    <text evidence="1">The sequence shown here is derived from an EMBL/GenBank/DDBJ whole genome shotgun (WGS) entry which is preliminary data.</text>
</comment>
<organism evidence="1 2">
    <name type="scientific">Meiothermus granaticius NBRC 107808</name>
    <dbReference type="NCBI Taxonomy" id="1227551"/>
    <lineage>
        <taxon>Bacteria</taxon>
        <taxon>Thermotogati</taxon>
        <taxon>Deinococcota</taxon>
        <taxon>Deinococci</taxon>
        <taxon>Thermales</taxon>
        <taxon>Thermaceae</taxon>
        <taxon>Meiothermus</taxon>
    </lineage>
</organism>
<protein>
    <submittedName>
        <fullName evidence="1">Uncharacterized protein</fullName>
    </submittedName>
</protein>
<dbReference type="AlphaFoldDB" id="A0A399F7Y3"/>
<evidence type="ECO:0000313" key="2">
    <source>
        <dbReference type="Proteomes" id="UP000266178"/>
    </source>
</evidence>
<dbReference type="Proteomes" id="UP000266178">
    <property type="component" value="Unassembled WGS sequence"/>
</dbReference>
<keyword evidence="2" id="KW-1185">Reference proteome</keyword>
<dbReference type="RefSeq" id="WP_186813090.1">
    <property type="nucleotide sequence ID" value="NZ_BJXM01000001.1"/>
</dbReference>
<dbReference type="EMBL" id="QWLB01000023">
    <property type="protein sequence ID" value="RIH92193.1"/>
    <property type="molecule type" value="Genomic_DNA"/>
</dbReference>
<dbReference type="InterPro" id="IPR045534">
    <property type="entry name" value="DUF6428"/>
</dbReference>
<dbReference type="Pfam" id="PF20001">
    <property type="entry name" value="DUF6428"/>
    <property type="match status" value="1"/>
</dbReference>
<evidence type="ECO:0000313" key="1">
    <source>
        <dbReference type="EMBL" id="RIH92193.1"/>
    </source>
</evidence>
<proteinExistence type="predicted"/>
<name>A0A399F7Y3_9DEIN</name>
<accession>A0A399F7Y3</accession>
<sequence length="166" mass="18221">MDTQSFLSLIELHPGQALVFKYDKGKAVAPGYHVTEIMSVHYQSVDCGGQANAWRETVVQLQGPRAKDKPEYMSTDKFLSIYRRVTAAIPVRPEAELRLEYGDRETPAMHYHIGRIDLEDNAVVVQLVPPGVTCKAADRRAANEGCASPQQAAPIPLEVLPGGCCD</sequence>
<reference evidence="1 2" key="1">
    <citation type="submission" date="2018-08" db="EMBL/GenBank/DDBJ databases">
        <title>Meiothermus granaticius genome AF-68 sequencing project.</title>
        <authorList>
            <person name="Da Costa M.S."/>
            <person name="Albuquerque L."/>
            <person name="Raposo P."/>
            <person name="Froufe H.J.C."/>
            <person name="Barroso C.S."/>
            <person name="Egas C."/>
        </authorList>
    </citation>
    <scope>NUCLEOTIDE SEQUENCE [LARGE SCALE GENOMIC DNA]</scope>
    <source>
        <strain evidence="1 2">AF-68</strain>
    </source>
</reference>
<gene>
    <name evidence="1" type="ORF">Mgrana_01862</name>
</gene>